<evidence type="ECO:0000313" key="2">
    <source>
        <dbReference type="Proteomes" id="UP001162156"/>
    </source>
</evidence>
<dbReference type="Proteomes" id="UP001162156">
    <property type="component" value="Unassembled WGS sequence"/>
</dbReference>
<reference evidence="1" key="1">
    <citation type="journal article" date="2023" name="Insect Mol. Biol.">
        <title>Genome sequencing provides insights into the evolution of gene families encoding plant cell wall-degrading enzymes in longhorned beetles.</title>
        <authorList>
            <person name="Shin N.R."/>
            <person name="Okamura Y."/>
            <person name="Kirsch R."/>
            <person name="Pauchet Y."/>
        </authorList>
    </citation>
    <scope>NUCLEOTIDE SEQUENCE</scope>
    <source>
        <strain evidence="1">RBIC_L_NR</strain>
    </source>
</reference>
<sequence>MAEYFSLTAHSKWKQSSRVRSYLLKRHDKWLKQQSVLPTAVKAFLQQRVVATPGTSRGRPEIPFEESSIKTKKRRVADLLATRSPEELAFADKLSTSSSGSAERKKDALSVAQALALHLDLDLSERKYNMLRSVVNAVHKDLFPSVYKLRAFRHELLPGDIVVTDITAEEEPLDSSYKFDLAETMPYGDEESELSMSSDSDN</sequence>
<comment type="caution">
    <text evidence="1">The sequence shown here is derived from an EMBL/GenBank/DDBJ whole genome shotgun (WGS) entry which is preliminary data.</text>
</comment>
<keyword evidence="2" id="KW-1185">Reference proteome</keyword>
<organism evidence="1 2">
    <name type="scientific">Rhamnusium bicolor</name>
    <dbReference type="NCBI Taxonomy" id="1586634"/>
    <lineage>
        <taxon>Eukaryota</taxon>
        <taxon>Metazoa</taxon>
        <taxon>Ecdysozoa</taxon>
        <taxon>Arthropoda</taxon>
        <taxon>Hexapoda</taxon>
        <taxon>Insecta</taxon>
        <taxon>Pterygota</taxon>
        <taxon>Neoptera</taxon>
        <taxon>Endopterygota</taxon>
        <taxon>Coleoptera</taxon>
        <taxon>Polyphaga</taxon>
        <taxon>Cucujiformia</taxon>
        <taxon>Chrysomeloidea</taxon>
        <taxon>Cerambycidae</taxon>
        <taxon>Lepturinae</taxon>
        <taxon>Rhagiini</taxon>
        <taxon>Rhamnusium</taxon>
    </lineage>
</organism>
<gene>
    <name evidence="1" type="ORF">NQ314_007950</name>
</gene>
<proteinExistence type="predicted"/>
<accession>A0AAV8YG28</accession>
<evidence type="ECO:0000313" key="1">
    <source>
        <dbReference type="EMBL" id="KAJ8950245.1"/>
    </source>
</evidence>
<dbReference type="EMBL" id="JANEYF010002183">
    <property type="protein sequence ID" value="KAJ8950245.1"/>
    <property type="molecule type" value="Genomic_DNA"/>
</dbReference>
<name>A0AAV8YG28_9CUCU</name>
<dbReference type="AlphaFoldDB" id="A0AAV8YG28"/>
<protein>
    <submittedName>
        <fullName evidence="1">Uncharacterized protein</fullName>
    </submittedName>
</protein>